<evidence type="ECO:0000256" key="1">
    <source>
        <dbReference type="ARBA" id="ARBA00006354"/>
    </source>
</evidence>
<keyword evidence="3" id="KW-0067">ATP-binding</keyword>
<dbReference type="PROSITE" id="PS50051">
    <property type="entry name" value="MCM_2"/>
    <property type="match status" value="1"/>
</dbReference>
<dbReference type="InterPro" id="IPR003593">
    <property type="entry name" value="AAA+_ATPase"/>
</dbReference>
<proteinExistence type="inferred from homology"/>
<keyword evidence="2" id="KW-0547">Nucleotide-binding</keyword>
<dbReference type="GO" id="GO:0003677">
    <property type="term" value="F:DNA binding"/>
    <property type="evidence" value="ECO:0007669"/>
    <property type="project" value="InterPro"/>
</dbReference>
<dbReference type="SMART" id="SM00382">
    <property type="entry name" value="AAA"/>
    <property type="match status" value="1"/>
</dbReference>
<dbReference type="RefSeq" id="WP_096330790.1">
    <property type="nucleotide sequence ID" value="NZ_FOMX01000005.1"/>
</dbReference>
<dbReference type="InterPro" id="IPR045006">
    <property type="entry name" value="CHLI-like"/>
</dbReference>
<comment type="similarity">
    <text evidence="1">Belongs to the Mg-chelatase subunits D/I family. ComM subfamily.</text>
</comment>
<dbReference type="Gene3D" id="3.40.50.300">
    <property type="entry name" value="P-loop containing nucleotide triphosphate hydrolases"/>
    <property type="match status" value="1"/>
</dbReference>
<name>A0A1I1VVH4_9BACT</name>
<dbReference type="SUPFAM" id="SSF54211">
    <property type="entry name" value="Ribosomal protein S5 domain 2-like"/>
    <property type="match status" value="1"/>
</dbReference>
<dbReference type="InterPro" id="IPR000523">
    <property type="entry name" value="Mg_chelatse_chII-like_cat_dom"/>
</dbReference>
<keyword evidence="6" id="KW-1185">Reference proteome</keyword>
<dbReference type="InterPro" id="IPR020568">
    <property type="entry name" value="Ribosomal_Su5_D2-typ_SF"/>
</dbReference>
<dbReference type="PRINTS" id="PR01657">
    <property type="entry name" value="MCMFAMILY"/>
</dbReference>
<organism evidence="5 6">
    <name type="scientific">Nannocystis exedens</name>
    <dbReference type="NCBI Taxonomy" id="54"/>
    <lineage>
        <taxon>Bacteria</taxon>
        <taxon>Pseudomonadati</taxon>
        <taxon>Myxococcota</taxon>
        <taxon>Polyangia</taxon>
        <taxon>Nannocystales</taxon>
        <taxon>Nannocystaceae</taxon>
        <taxon>Nannocystis</taxon>
    </lineage>
</organism>
<evidence type="ECO:0000313" key="6">
    <source>
        <dbReference type="Proteomes" id="UP000199400"/>
    </source>
</evidence>
<evidence type="ECO:0000259" key="4">
    <source>
        <dbReference type="PROSITE" id="PS50051"/>
    </source>
</evidence>
<evidence type="ECO:0000256" key="3">
    <source>
        <dbReference type="ARBA" id="ARBA00022840"/>
    </source>
</evidence>
<dbReference type="Pfam" id="PF13335">
    <property type="entry name" value="Mg_chelatase_C"/>
    <property type="match status" value="1"/>
</dbReference>
<dbReference type="Pfam" id="PF01078">
    <property type="entry name" value="Mg_chelatase"/>
    <property type="match status" value="1"/>
</dbReference>
<dbReference type="PANTHER" id="PTHR32039:SF7">
    <property type="entry name" value="COMPETENCE PROTEIN COMM"/>
    <property type="match status" value="1"/>
</dbReference>
<dbReference type="InterPro" id="IPR014721">
    <property type="entry name" value="Ribsml_uS5_D2-typ_fold_subgr"/>
</dbReference>
<dbReference type="InterPro" id="IPR004482">
    <property type="entry name" value="Mg_chelat-rel"/>
</dbReference>
<dbReference type="PANTHER" id="PTHR32039">
    <property type="entry name" value="MAGNESIUM-CHELATASE SUBUNIT CHLI"/>
    <property type="match status" value="1"/>
</dbReference>
<protein>
    <submittedName>
        <fullName evidence="5">Magnesium chelatase family protein</fullName>
    </submittedName>
</protein>
<dbReference type="NCBIfam" id="TIGR00368">
    <property type="entry name" value="YifB family Mg chelatase-like AAA ATPase"/>
    <property type="match status" value="1"/>
</dbReference>
<sequence length="512" mass="54400">MLTRSYSASVLGVEGFVVTVEADVGLGLPGLTLVGRASGALMEARERVRSALGHCGHKLHPRKQVVNLAPADERKDSPGIDLAVACALLASHEVVPAERLQGLMLWGELSLDGSLRPAAGTLVIADCARRMGFTTLAVPAASADEAAVLGGLAVLPVRDLPQLVAHLRGDREIGVHAANDPPPRPPRELHDLEDVRGLVLARRAIEVMAAGGHNVLLHGPPGVGKTMLARRAIGLYPPLDDEAALEVTKILGVAGLRAVDGLVREVPLRAPHHTVSVAGLLGGGPFLRPGEVSLAHRGVLFLDELPEFSRGCLEALREPLEEGVVRIVRARGSVTFPARFQLLAAMNPCPCGFLGHPDRTCVDNPAAVLRYQQRVSGPLLDRVDVAVAVTPARPEELRSADPPESSAVVRARVTRARARQLARLGGTPWRTNAEVPAAAGSIERLCALTPAAERLLAATAEHRGWSPRAQHRLRRVARTIADLADDDRCPRAPATEIDVAQALHLRALPEVE</sequence>
<dbReference type="InterPro" id="IPR027417">
    <property type="entry name" value="P-loop_NTPase"/>
</dbReference>
<dbReference type="InterPro" id="IPR001208">
    <property type="entry name" value="MCM_dom"/>
</dbReference>
<dbReference type="EMBL" id="FOMX01000005">
    <property type="protein sequence ID" value="SFD86967.1"/>
    <property type="molecule type" value="Genomic_DNA"/>
</dbReference>
<dbReference type="Pfam" id="PF13541">
    <property type="entry name" value="ChlI"/>
    <property type="match status" value="1"/>
</dbReference>
<evidence type="ECO:0000256" key="2">
    <source>
        <dbReference type="ARBA" id="ARBA00022741"/>
    </source>
</evidence>
<dbReference type="InterPro" id="IPR025158">
    <property type="entry name" value="Mg_chelat-rel_C"/>
</dbReference>
<dbReference type="Proteomes" id="UP000199400">
    <property type="component" value="Unassembled WGS sequence"/>
</dbReference>
<dbReference type="SUPFAM" id="SSF52540">
    <property type="entry name" value="P-loop containing nucleoside triphosphate hydrolases"/>
    <property type="match status" value="1"/>
</dbReference>
<dbReference type="OrthoDB" id="9813147at2"/>
<dbReference type="GO" id="GO:0005524">
    <property type="term" value="F:ATP binding"/>
    <property type="evidence" value="ECO:0007669"/>
    <property type="project" value="UniProtKB-KW"/>
</dbReference>
<dbReference type="STRING" id="54.SAMN02745121_02002"/>
<accession>A0A1I1VVH4</accession>
<dbReference type="AlphaFoldDB" id="A0A1I1VVH4"/>
<reference evidence="6" key="1">
    <citation type="submission" date="2016-10" db="EMBL/GenBank/DDBJ databases">
        <authorList>
            <person name="Varghese N."/>
            <person name="Submissions S."/>
        </authorList>
    </citation>
    <scope>NUCLEOTIDE SEQUENCE [LARGE SCALE GENOMIC DNA]</scope>
    <source>
        <strain evidence="6">ATCC 25963</strain>
    </source>
</reference>
<gene>
    <name evidence="5" type="ORF">SAMN02745121_02002</name>
</gene>
<feature type="domain" description="MCM C-terminal AAA(+) ATPase" evidence="4">
    <location>
        <begin position="287"/>
        <end position="348"/>
    </location>
</feature>
<evidence type="ECO:0000313" key="5">
    <source>
        <dbReference type="EMBL" id="SFD86967.1"/>
    </source>
</evidence>
<dbReference type="Gene3D" id="3.30.230.10">
    <property type="match status" value="1"/>
</dbReference>